<keyword evidence="2" id="KW-0732">Signal</keyword>
<accession>A0A0A8L933</accession>
<dbReference type="OrthoDB" id="4033420at2759"/>
<dbReference type="Proteomes" id="UP000031516">
    <property type="component" value="Unassembled WGS sequence"/>
</dbReference>
<keyword evidence="1" id="KW-0812">Transmembrane</keyword>
<evidence type="ECO:0000256" key="1">
    <source>
        <dbReference type="SAM" id="Phobius"/>
    </source>
</evidence>
<feature type="signal peptide" evidence="2">
    <location>
        <begin position="1"/>
        <end position="16"/>
    </location>
</feature>
<comment type="caution">
    <text evidence="3">The sequence shown here is derived from an EMBL/GenBank/DDBJ whole genome shotgun (WGS) entry which is preliminary data.</text>
</comment>
<reference evidence="3 4" key="1">
    <citation type="submission" date="2014-03" db="EMBL/GenBank/DDBJ databases">
        <title>The genome of Kluyveromyces dobzhanskii.</title>
        <authorList>
            <person name="Nystedt B."/>
            <person name="Astrom S."/>
        </authorList>
    </citation>
    <scope>NUCLEOTIDE SEQUENCE [LARGE SCALE GENOMIC DNA]</scope>
    <source>
        <strain evidence="3 4">CBS 2104</strain>
    </source>
</reference>
<organism evidence="3 4">
    <name type="scientific">Kluyveromyces dobzhanskii CBS 2104</name>
    <dbReference type="NCBI Taxonomy" id="1427455"/>
    <lineage>
        <taxon>Eukaryota</taxon>
        <taxon>Fungi</taxon>
        <taxon>Dikarya</taxon>
        <taxon>Ascomycota</taxon>
        <taxon>Saccharomycotina</taxon>
        <taxon>Saccharomycetes</taxon>
        <taxon>Saccharomycetales</taxon>
        <taxon>Saccharomycetaceae</taxon>
        <taxon>Kluyveromyces</taxon>
    </lineage>
</organism>
<evidence type="ECO:0000256" key="2">
    <source>
        <dbReference type="SAM" id="SignalP"/>
    </source>
</evidence>
<keyword evidence="4" id="KW-1185">Reference proteome</keyword>
<evidence type="ECO:0000313" key="3">
    <source>
        <dbReference type="EMBL" id="CDO95591.1"/>
    </source>
</evidence>
<feature type="transmembrane region" description="Helical" evidence="1">
    <location>
        <begin position="257"/>
        <end position="285"/>
    </location>
</feature>
<dbReference type="EMBL" id="CCBQ010000045">
    <property type="protein sequence ID" value="CDO95591.1"/>
    <property type="molecule type" value="Genomic_DNA"/>
</dbReference>
<proteinExistence type="predicted"/>
<name>A0A0A8L933_9SACH</name>
<feature type="transmembrane region" description="Helical" evidence="1">
    <location>
        <begin position="381"/>
        <end position="403"/>
    </location>
</feature>
<gene>
    <name evidence="3" type="ORF">KLDO_g3826</name>
</gene>
<dbReference type="AlphaFoldDB" id="A0A0A8L933"/>
<keyword evidence="1" id="KW-1133">Transmembrane helix</keyword>
<feature type="chain" id="PRO_5002056109" evidence="2">
    <location>
        <begin position="17"/>
        <end position="407"/>
    </location>
</feature>
<evidence type="ECO:0000313" key="4">
    <source>
        <dbReference type="Proteomes" id="UP000031516"/>
    </source>
</evidence>
<keyword evidence="1" id="KW-0472">Membrane</keyword>
<protein>
    <submittedName>
        <fullName evidence="3">WGS project CCBQ000000000 data, contig 00015</fullName>
    </submittedName>
</protein>
<sequence length="407" mass="46069">MNDWFMLLIIFSLAYPQLQEPAHGGSLLALFAADTSENGDGTPTVWHIIPKQCYIFGISWSFSEVIISVMETLYNYEEVSSDCDQDVKASSNSITSDGLEDIRKDIELDKCVTVRRNRSKISKNVYNPGYSSTHIAATLSNNGSVNQDSNSDESTMIINFNTDSMNFLKDIESHGNHPGSRQGIPLRSRSFSYHPFPHRQLKMFSCIQNWKELIKKLLLSNLVHLDYILSNIGRTLIMSMHFIYVPSHPELFTKAVVYFGSISFTGFLLSVILPFITLHVLYHIFLYTWMDHVNNGDESSVSRSQSQMSDYVYDSVRAPLMMQQSTTNNLASVSSPTPENILLYHSIHPPVDANFQTDDGKLLRLSRTIVTYWQTLASNSWFIAVGLTFWSMTVFVLGIAATIKFDD</sequence>